<dbReference type="InterPro" id="IPR029063">
    <property type="entry name" value="SAM-dependent_MTases_sf"/>
</dbReference>
<evidence type="ECO:0000313" key="1">
    <source>
        <dbReference type="EMBL" id="KAK8018893.1"/>
    </source>
</evidence>
<sequence>MDRLWAKLFGYRFHPKIPRDNIARVADVGTGTAWTVSTSRSTPPRRRGVVPANFRYQRWHVKEAVPENLVGVYDVIHVRFFSFVLVDDDIAIISSSADNETEPGGYIQWEEPPIGTIRIDKSRPEDSTDQLWSLCNLIQAQDPRLRPTWPNRLPTLFAEAGFVDVEQDERDAPPLLAFQIHEANLVIYELIARTTKSEHMAAELRRILPGALDETRKGAYATSLRYTWIGRKP</sequence>
<reference evidence="1 2" key="1">
    <citation type="submission" date="2023-01" db="EMBL/GenBank/DDBJ databases">
        <title>Analysis of 21 Apiospora genomes using comparative genomics revels a genus with tremendous synthesis potential of carbohydrate active enzymes and secondary metabolites.</title>
        <authorList>
            <person name="Sorensen T."/>
        </authorList>
    </citation>
    <scope>NUCLEOTIDE SEQUENCE [LARGE SCALE GENOMIC DNA]</scope>
    <source>
        <strain evidence="1 2">CBS 20057</strain>
    </source>
</reference>
<name>A0ABR1RVB1_9PEZI</name>
<proteinExistence type="predicted"/>
<keyword evidence="2" id="KW-1185">Reference proteome</keyword>
<protein>
    <submittedName>
        <fullName evidence="1">Uncharacterized protein</fullName>
    </submittedName>
</protein>
<comment type="caution">
    <text evidence="1">The sequence shown here is derived from an EMBL/GenBank/DDBJ whole genome shotgun (WGS) entry which is preliminary data.</text>
</comment>
<accession>A0ABR1RVB1</accession>
<dbReference type="SUPFAM" id="SSF53335">
    <property type="entry name" value="S-adenosyl-L-methionine-dependent methyltransferases"/>
    <property type="match status" value="1"/>
</dbReference>
<gene>
    <name evidence="1" type="ORF">PG991_008083</name>
</gene>
<dbReference type="EMBL" id="JAQQWI010000010">
    <property type="protein sequence ID" value="KAK8018893.1"/>
    <property type="molecule type" value="Genomic_DNA"/>
</dbReference>
<organism evidence="1 2">
    <name type="scientific">Apiospora marii</name>
    <dbReference type="NCBI Taxonomy" id="335849"/>
    <lineage>
        <taxon>Eukaryota</taxon>
        <taxon>Fungi</taxon>
        <taxon>Dikarya</taxon>
        <taxon>Ascomycota</taxon>
        <taxon>Pezizomycotina</taxon>
        <taxon>Sordariomycetes</taxon>
        <taxon>Xylariomycetidae</taxon>
        <taxon>Amphisphaeriales</taxon>
        <taxon>Apiosporaceae</taxon>
        <taxon>Apiospora</taxon>
    </lineage>
</organism>
<evidence type="ECO:0000313" key="2">
    <source>
        <dbReference type="Proteomes" id="UP001396898"/>
    </source>
</evidence>
<dbReference type="Proteomes" id="UP001396898">
    <property type="component" value="Unassembled WGS sequence"/>
</dbReference>